<evidence type="ECO:0000313" key="3">
    <source>
        <dbReference type="Proteomes" id="UP000029033"/>
    </source>
</evidence>
<reference evidence="2 3" key="1">
    <citation type="submission" date="2014-03" db="EMBL/GenBank/DDBJ databases">
        <title>Genomics of Bifidobacteria.</title>
        <authorList>
            <person name="Ventura M."/>
            <person name="Milani C."/>
            <person name="Lugli G.A."/>
        </authorList>
    </citation>
    <scope>NUCLEOTIDE SEQUENCE [LARGE SCALE GENOMIC DNA]</scope>
    <source>
        <strain evidence="2 3">LMG 21589</strain>
    </source>
</reference>
<proteinExistence type="predicted"/>
<dbReference type="AlphaFoldDB" id="A0A087D761"/>
<dbReference type="EMBL" id="JGZO01000023">
    <property type="protein sequence ID" value="KFI91361.1"/>
    <property type="molecule type" value="Genomic_DNA"/>
</dbReference>
<gene>
    <name evidence="2" type="ORF">BSCA_2050</name>
</gene>
<evidence type="ECO:0000313" key="2">
    <source>
        <dbReference type="EMBL" id="KFI91361.1"/>
    </source>
</evidence>
<name>A0A087D761_9BIFI</name>
<dbReference type="eggNOG" id="ENOG5032234">
    <property type="taxonomic scope" value="Bacteria"/>
</dbReference>
<organism evidence="2 3">
    <name type="scientific">Bifidobacterium scardovii</name>
    <dbReference type="NCBI Taxonomy" id="158787"/>
    <lineage>
        <taxon>Bacteria</taxon>
        <taxon>Bacillati</taxon>
        <taxon>Actinomycetota</taxon>
        <taxon>Actinomycetes</taxon>
        <taxon>Bifidobacteriales</taxon>
        <taxon>Bifidobacteriaceae</taxon>
        <taxon>Bifidobacterium</taxon>
    </lineage>
</organism>
<feature type="chain" id="PRO_5001819867" description="Lipoprotein" evidence="1">
    <location>
        <begin position="22"/>
        <end position="149"/>
    </location>
</feature>
<dbReference type="GeneID" id="85165340"/>
<dbReference type="RefSeq" id="WP_144414407.1">
    <property type="nucleotide sequence ID" value="NZ_JASOEM010000018.1"/>
</dbReference>
<keyword evidence="3" id="KW-1185">Reference proteome</keyword>
<evidence type="ECO:0000256" key="1">
    <source>
        <dbReference type="SAM" id="SignalP"/>
    </source>
</evidence>
<accession>A0A087D761</accession>
<sequence length="149" mass="16490">MRMRRILAIMALLAMLLPAAGCEKPTAQGNGTQATCAISYANSYDTPQAYIDDVKPDLIAKATLSEPKRSSSGRRVTFNAHLLDVRYGDYSAGDDIKVWFECDSVDTFMPEGYTTGDELIVLANDGRLRHPNSVWLFDEETYDTLTVEG</sequence>
<dbReference type="Proteomes" id="UP000029033">
    <property type="component" value="Unassembled WGS sequence"/>
</dbReference>
<evidence type="ECO:0008006" key="4">
    <source>
        <dbReference type="Google" id="ProtNLM"/>
    </source>
</evidence>
<comment type="caution">
    <text evidence="2">The sequence shown here is derived from an EMBL/GenBank/DDBJ whole genome shotgun (WGS) entry which is preliminary data.</text>
</comment>
<feature type="signal peptide" evidence="1">
    <location>
        <begin position="1"/>
        <end position="21"/>
    </location>
</feature>
<protein>
    <recommendedName>
        <fullName evidence="4">Lipoprotein</fullName>
    </recommendedName>
</protein>
<keyword evidence="1" id="KW-0732">Signal</keyword>